<evidence type="ECO:0000313" key="3">
    <source>
        <dbReference type="Proteomes" id="UP000009011"/>
    </source>
</evidence>
<proteinExistence type="predicted"/>
<accession>I7A0B1</accession>
<keyword evidence="1" id="KW-0472">Membrane</keyword>
<keyword evidence="3" id="KW-1185">Reference proteome</keyword>
<keyword evidence="1" id="KW-0812">Transmembrane</keyword>
<dbReference type="RefSeq" id="WP_014856132.1">
    <property type="nucleotide sequence ID" value="NC_018178.1"/>
</dbReference>
<organism evidence="2 3">
    <name type="scientific">Melioribacter roseus (strain DSM 23840 / JCM 17771 / VKM B-2668 / P3M-2)</name>
    <dbReference type="NCBI Taxonomy" id="1191523"/>
    <lineage>
        <taxon>Bacteria</taxon>
        <taxon>Pseudomonadati</taxon>
        <taxon>Ignavibacteriota</taxon>
        <taxon>Ignavibacteria</taxon>
        <taxon>Ignavibacteriales</taxon>
        <taxon>Melioribacteraceae</taxon>
        <taxon>Melioribacter</taxon>
    </lineage>
</organism>
<dbReference type="AlphaFoldDB" id="I7A0B1"/>
<gene>
    <name evidence="2" type="ordered locus">MROS_1461</name>
</gene>
<protein>
    <submittedName>
        <fullName evidence="2">Uncharacterized protein</fullName>
    </submittedName>
</protein>
<dbReference type="EMBL" id="CP003557">
    <property type="protein sequence ID" value="AFN74698.1"/>
    <property type="molecule type" value="Genomic_DNA"/>
</dbReference>
<evidence type="ECO:0000313" key="2">
    <source>
        <dbReference type="EMBL" id="AFN74698.1"/>
    </source>
</evidence>
<sequence length="185" mass="21236">MSYKSEPWYIHAILYAIIAVLVFVLIKVAYLDPKAVLEQEQFYKKESRLRMSNLRSAERLWHEKYNRYTDSIDSLMAFLKNDPSVKEAIEGVDSITGRPTNPFLNLSDGNLVWDSITHSPKSGKPYLLQVDTSVSIDTIIDRRGRIINIDTIRIIGQRYYIECPDGYGTIGDLRSDALQNTASWE</sequence>
<evidence type="ECO:0000256" key="1">
    <source>
        <dbReference type="SAM" id="Phobius"/>
    </source>
</evidence>
<dbReference type="Proteomes" id="UP000009011">
    <property type="component" value="Chromosome"/>
</dbReference>
<name>I7A0B1_MELRP</name>
<feature type="transmembrane region" description="Helical" evidence="1">
    <location>
        <begin position="12"/>
        <end position="31"/>
    </location>
</feature>
<reference evidence="2 3" key="1">
    <citation type="journal article" date="2013" name="PLoS ONE">
        <title>Genomic analysis of Melioribacter roseus, facultatively anaerobic organotrophic bacterium representing a novel deep lineage within Bacteriodetes/Chlorobi group.</title>
        <authorList>
            <person name="Kadnikov V.V."/>
            <person name="Mardanov A.V."/>
            <person name="Podosokorskaya O.A."/>
            <person name="Gavrilov S.N."/>
            <person name="Kublanov I.V."/>
            <person name="Beletsky A.V."/>
            <person name="Bonch-Osmolovskaya E.A."/>
            <person name="Ravin N.V."/>
        </authorList>
    </citation>
    <scope>NUCLEOTIDE SEQUENCE [LARGE SCALE GENOMIC DNA]</scope>
    <source>
        <strain evidence="3">JCM 17771 / P3M-2</strain>
    </source>
</reference>
<dbReference type="STRING" id="1191523.MROS_1461"/>
<dbReference type="OrthoDB" id="1466422at2"/>
<dbReference type="KEGG" id="mro:MROS_1461"/>
<dbReference type="HOGENOM" id="CLU_1459694_0_0_10"/>
<dbReference type="eggNOG" id="ENOG5033KUG">
    <property type="taxonomic scope" value="Bacteria"/>
</dbReference>
<keyword evidence="1" id="KW-1133">Transmembrane helix</keyword>